<dbReference type="HOGENOM" id="CLU_2323951_0_0_1"/>
<dbReference type="EnsemblPlants" id="AES90710">
    <property type="protein sequence ID" value="AES90710"/>
    <property type="gene ID" value="MTR_4g096910"/>
</dbReference>
<evidence type="ECO:0000313" key="2">
    <source>
        <dbReference type="EMBL" id="AES90710.1"/>
    </source>
</evidence>
<evidence type="ECO:0000256" key="1">
    <source>
        <dbReference type="SAM" id="Coils"/>
    </source>
</evidence>
<reference evidence="2 4" key="2">
    <citation type="journal article" date="2014" name="BMC Genomics">
        <title>An improved genome release (version Mt4.0) for the model legume Medicago truncatula.</title>
        <authorList>
            <person name="Tang H."/>
            <person name="Krishnakumar V."/>
            <person name="Bidwell S."/>
            <person name="Rosen B."/>
            <person name="Chan A."/>
            <person name="Zhou S."/>
            <person name="Gentzbittel L."/>
            <person name="Childs K.L."/>
            <person name="Yandell M."/>
            <person name="Gundlach H."/>
            <person name="Mayer K.F."/>
            <person name="Schwartz D.C."/>
            <person name="Town C.D."/>
        </authorList>
    </citation>
    <scope>GENOME REANNOTATION</scope>
    <source>
        <strain evidence="3 4">cv. Jemalong A17</strain>
    </source>
</reference>
<reference evidence="3" key="3">
    <citation type="submission" date="2015-04" db="UniProtKB">
        <authorList>
            <consortium name="EnsemblPlants"/>
        </authorList>
    </citation>
    <scope>IDENTIFICATION</scope>
    <source>
        <strain evidence="3">cv. Jemalong A17</strain>
    </source>
</reference>
<dbReference type="PaxDb" id="3880-AES90710"/>
<gene>
    <name evidence="2" type="ordered locus">MTR_4g096910</name>
</gene>
<accession>G7JE09</accession>
<name>G7JE09_MEDTR</name>
<dbReference type="Proteomes" id="UP000002051">
    <property type="component" value="Chromosome 4"/>
</dbReference>
<proteinExistence type="predicted"/>
<organism evidence="2 4">
    <name type="scientific">Medicago truncatula</name>
    <name type="common">Barrel medic</name>
    <name type="synonym">Medicago tribuloides</name>
    <dbReference type="NCBI Taxonomy" id="3880"/>
    <lineage>
        <taxon>Eukaryota</taxon>
        <taxon>Viridiplantae</taxon>
        <taxon>Streptophyta</taxon>
        <taxon>Embryophyta</taxon>
        <taxon>Tracheophyta</taxon>
        <taxon>Spermatophyta</taxon>
        <taxon>Magnoliopsida</taxon>
        <taxon>eudicotyledons</taxon>
        <taxon>Gunneridae</taxon>
        <taxon>Pentapetalae</taxon>
        <taxon>rosids</taxon>
        <taxon>fabids</taxon>
        <taxon>Fabales</taxon>
        <taxon>Fabaceae</taxon>
        <taxon>Papilionoideae</taxon>
        <taxon>50 kb inversion clade</taxon>
        <taxon>NPAAA clade</taxon>
        <taxon>Hologalegina</taxon>
        <taxon>IRL clade</taxon>
        <taxon>Trifolieae</taxon>
        <taxon>Medicago</taxon>
    </lineage>
</organism>
<evidence type="ECO:0000313" key="3">
    <source>
        <dbReference type="EnsemblPlants" id="AES90710"/>
    </source>
</evidence>
<sequence length="99" mass="11460">MELHSNDSFVAPYLLHQCVRTPQHYQLKMNHDYTLPAKTIPVELNIKNTITQLKNSDRTENRLQELNMQMIEAMNDTKQLQMKSRGVGYMKSIVRGGAL</sequence>
<reference evidence="2 4" key="1">
    <citation type="journal article" date="2011" name="Nature">
        <title>The Medicago genome provides insight into the evolution of rhizobial symbioses.</title>
        <authorList>
            <person name="Young N.D."/>
            <person name="Debelle F."/>
            <person name="Oldroyd G.E."/>
            <person name="Geurts R."/>
            <person name="Cannon S.B."/>
            <person name="Udvardi M.K."/>
            <person name="Benedito V.A."/>
            <person name="Mayer K.F."/>
            <person name="Gouzy J."/>
            <person name="Schoof H."/>
            <person name="Van de Peer Y."/>
            <person name="Proost S."/>
            <person name="Cook D.R."/>
            <person name="Meyers B.C."/>
            <person name="Spannagl M."/>
            <person name="Cheung F."/>
            <person name="De Mita S."/>
            <person name="Krishnakumar V."/>
            <person name="Gundlach H."/>
            <person name="Zhou S."/>
            <person name="Mudge J."/>
            <person name="Bharti A.K."/>
            <person name="Murray J.D."/>
            <person name="Naoumkina M.A."/>
            <person name="Rosen B."/>
            <person name="Silverstein K.A."/>
            <person name="Tang H."/>
            <person name="Rombauts S."/>
            <person name="Zhao P.X."/>
            <person name="Zhou P."/>
            <person name="Barbe V."/>
            <person name="Bardou P."/>
            <person name="Bechner M."/>
            <person name="Bellec A."/>
            <person name="Berger A."/>
            <person name="Berges H."/>
            <person name="Bidwell S."/>
            <person name="Bisseling T."/>
            <person name="Choisne N."/>
            <person name="Couloux A."/>
            <person name="Denny R."/>
            <person name="Deshpande S."/>
            <person name="Dai X."/>
            <person name="Doyle J.J."/>
            <person name="Dudez A.M."/>
            <person name="Farmer A.D."/>
            <person name="Fouteau S."/>
            <person name="Franken C."/>
            <person name="Gibelin C."/>
            <person name="Gish J."/>
            <person name="Goldstein S."/>
            <person name="Gonzalez A.J."/>
            <person name="Green P.J."/>
            <person name="Hallab A."/>
            <person name="Hartog M."/>
            <person name="Hua A."/>
            <person name="Humphray S.J."/>
            <person name="Jeong D.H."/>
            <person name="Jing Y."/>
            <person name="Jocker A."/>
            <person name="Kenton S.M."/>
            <person name="Kim D.J."/>
            <person name="Klee K."/>
            <person name="Lai H."/>
            <person name="Lang C."/>
            <person name="Lin S."/>
            <person name="Macmil S.L."/>
            <person name="Magdelenat G."/>
            <person name="Matthews L."/>
            <person name="McCorrison J."/>
            <person name="Monaghan E.L."/>
            <person name="Mun J.H."/>
            <person name="Najar F.Z."/>
            <person name="Nicholson C."/>
            <person name="Noirot C."/>
            <person name="O'Bleness M."/>
            <person name="Paule C.R."/>
            <person name="Poulain J."/>
            <person name="Prion F."/>
            <person name="Qin B."/>
            <person name="Qu C."/>
            <person name="Retzel E.F."/>
            <person name="Riddle C."/>
            <person name="Sallet E."/>
            <person name="Samain S."/>
            <person name="Samson N."/>
            <person name="Sanders I."/>
            <person name="Saurat O."/>
            <person name="Scarpelli C."/>
            <person name="Schiex T."/>
            <person name="Segurens B."/>
            <person name="Severin A.J."/>
            <person name="Sherrier D.J."/>
            <person name="Shi R."/>
            <person name="Sims S."/>
            <person name="Singer S.R."/>
            <person name="Sinharoy S."/>
            <person name="Sterck L."/>
            <person name="Viollet A."/>
            <person name="Wang B.B."/>
            <person name="Wang K."/>
            <person name="Wang M."/>
            <person name="Wang X."/>
            <person name="Warfsmann J."/>
            <person name="Weissenbach J."/>
            <person name="White D.D."/>
            <person name="White J.D."/>
            <person name="Wiley G.B."/>
            <person name="Wincker P."/>
            <person name="Xing Y."/>
            <person name="Yang L."/>
            <person name="Yao Z."/>
            <person name="Ying F."/>
            <person name="Zhai J."/>
            <person name="Zhou L."/>
            <person name="Zuber A."/>
            <person name="Denarie J."/>
            <person name="Dixon R.A."/>
            <person name="May G.D."/>
            <person name="Schwartz D.C."/>
            <person name="Rogers J."/>
            <person name="Quetier F."/>
            <person name="Town C.D."/>
            <person name="Roe B.A."/>
        </authorList>
    </citation>
    <scope>NUCLEOTIDE SEQUENCE [LARGE SCALE GENOMIC DNA]</scope>
    <source>
        <strain evidence="2">A17</strain>
        <strain evidence="3 4">cv. Jemalong A17</strain>
    </source>
</reference>
<keyword evidence="4" id="KW-1185">Reference proteome</keyword>
<protein>
    <submittedName>
        <fullName evidence="2 3">Uncharacterized protein</fullName>
    </submittedName>
</protein>
<dbReference type="EMBL" id="CM001220">
    <property type="protein sequence ID" value="AES90710.1"/>
    <property type="molecule type" value="Genomic_DNA"/>
</dbReference>
<feature type="coiled-coil region" evidence="1">
    <location>
        <begin position="56"/>
        <end position="83"/>
    </location>
</feature>
<evidence type="ECO:0000313" key="4">
    <source>
        <dbReference type="Proteomes" id="UP000002051"/>
    </source>
</evidence>
<dbReference type="AlphaFoldDB" id="G7JE09"/>
<keyword evidence="1" id="KW-0175">Coiled coil</keyword>